<feature type="compositionally biased region" description="Polar residues" evidence="3">
    <location>
        <begin position="98"/>
        <end position="110"/>
    </location>
</feature>
<sequence length="679" mass="75049">MFGEKVNVKRSQTIEKPNLKNSELHQLKEELAAMKLKLSEAEEAKDKVYEELRDTRKLLEMTVCGEPCVVKQFQISSAPMMQEDRLHMDISKPGSPFPEQSNKSNVSAEQQPIHAKHKSKNNLSADGSDKGKTSIDASKQSNSKAEEKHVVWEVELKVAQEQHMNAVAELELVKNDLERLKEELVVSLREKESALRQAEEALMAAELNAKRVEELSHEMSANSGTSPHRPITSEHSMIIVEELETKLALATKELTRLQEELAFAKKAEVRVASAASEAYANLALAKSELEKTHMQSCVASGSSCTDFKMSKRELDKAWENGASLQATLDTLQSELEIMRKELVDLRDREAVARAAVVTLTAELARTKEDLASAIAAENKANEAVAVLTQTLQHYTVEADEARAATESLKEEATKARVDAEGMKCVLASAEQEMKVAIEAAEAAKAAENDALERFKALSERISETHSSGAAGGACGSISQDEYERLKWKVREAEDLANMKIAAANAQVEAVKMSEMELQQKMKVLSDDVDTMKSNTEQALKRAEIAESAKRVVESEMRKWRENGKGRVREFDTAGVKNGRGWESSTQRVHLQRDIQEMENASSQLVVVGSKSQSLSYCNAQPAESLAQVLNMKMPSLVSDARTLSDRSLGQKKKKHYILPSLSIFSSKKNHSLGGSTLEI</sequence>
<dbReference type="GO" id="GO:0009903">
    <property type="term" value="P:chloroplast avoidance movement"/>
    <property type="evidence" value="ECO:0007669"/>
    <property type="project" value="TreeGrafter"/>
</dbReference>
<protein>
    <recommendedName>
        <fullName evidence="6">WEB family protein</fullName>
    </recommendedName>
</protein>
<feature type="region of interest" description="Disordered" evidence="3">
    <location>
        <begin position="1"/>
        <end position="20"/>
    </location>
</feature>
<evidence type="ECO:0008006" key="6">
    <source>
        <dbReference type="Google" id="ProtNLM"/>
    </source>
</evidence>
<feature type="coiled-coil region" evidence="2">
    <location>
        <begin position="321"/>
        <end position="348"/>
    </location>
</feature>
<feature type="compositionally biased region" description="Polar residues" evidence="3">
    <location>
        <begin position="9"/>
        <end position="20"/>
    </location>
</feature>
<dbReference type="GO" id="GO:0009904">
    <property type="term" value="P:chloroplast accumulation movement"/>
    <property type="evidence" value="ECO:0007669"/>
    <property type="project" value="TreeGrafter"/>
</dbReference>
<dbReference type="PANTHER" id="PTHR32054">
    <property type="entry name" value="HEAVY CHAIN, PUTATIVE, EXPRESSED-RELATED-RELATED"/>
    <property type="match status" value="1"/>
</dbReference>
<dbReference type="GO" id="GO:0005829">
    <property type="term" value="C:cytosol"/>
    <property type="evidence" value="ECO:0007669"/>
    <property type="project" value="TreeGrafter"/>
</dbReference>
<evidence type="ECO:0000313" key="5">
    <source>
        <dbReference type="Proteomes" id="UP000886520"/>
    </source>
</evidence>
<dbReference type="PANTHER" id="PTHR32054:SF31">
    <property type="entry name" value="PROTEIN WEAK CHLOROPLAST MOVEMENT UNDER BLUE LIGHT 1"/>
    <property type="match status" value="1"/>
</dbReference>
<evidence type="ECO:0000256" key="2">
    <source>
        <dbReference type="SAM" id="Coils"/>
    </source>
</evidence>
<keyword evidence="2" id="KW-0175">Coiled coil</keyword>
<comment type="caution">
    <text evidence="4">The sequence shown here is derived from an EMBL/GenBank/DDBJ whole genome shotgun (WGS) entry which is preliminary data.</text>
</comment>
<comment type="similarity">
    <text evidence="1">Belongs to the WEB family.</text>
</comment>
<proteinExistence type="inferred from homology"/>
<feature type="coiled-coil region" evidence="2">
    <location>
        <begin position="240"/>
        <end position="267"/>
    </location>
</feature>
<reference evidence="4" key="1">
    <citation type="submission" date="2021-01" db="EMBL/GenBank/DDBJ databases">
        <title>Adiantum capillus-veneris genome.</title>
        <authorList>
            <person name="Fang Y."/>
            <person name="Liao Q."/>
        </authorList>
    </citation>
    <scope>NUCLEOTIDE SEQUENCE</scope>
    <source>
        <strain evidence="4">H3</strain>
        <tissue evidence="4">Leaf</tissue>
    </source>
</reference>
<dbReference type="Pfam" id="PF05701">
    <property type="entry name" value="WEMBL"/>
    <property type="match status" value="2"/>
</dbReference>
<name>A0A9D4V1D5_ADICA</name>
<evidence type="ECO:0000256" key="3">
    <source>
        <dbReference type="SAM" id="MobiDB-lite"/>
    </source>
</evidence>
<dbReference type="EMBL" id="JABFUD020000007">
    <property type="protein sequence ID" value="KAI5077956.1"/>
    <property type="molecule type" value="Genomic_DNA"/>
</dbReference>
<feature type="region of interest" description="Disordered" evidence="3">
    <location>
        <begin position="88"/>
        <end position="146"/>
    </location>
</feature>
<organism evidence="4 5">
    <name type="scientific">Adiantum capillus-veneris</name>
    <name type="common">Maidenhair fern</name>
    <dbReference type="NCBI Taxonomy" id="13818"/>
    <lineage>
        <taxon>Eukaryota</taxon>
        <taxon>Viridiplantae</taxon>
        <taxon>Streptophyta</taxon>
        <taxon>Embryophyta</taxon>
        <taxon>Tracheophyta</taxon>
        <taxon>Polypodiopsida</taxon>
        <taxon>Polypodiidae</taxon>
        <taxon>Polypodiales</taxon>
        <taxon>Pteridineae</taxon>
        <taxon>Pteridaceae</taxon>
        <taxon>Vittarioideae</taxon>
        <taxon>Adiantum</taxon>
    </lineage>
</organism>
<dbReference type="OrthoDB" id="1933125at2759"/>
<evidence type="ECO:0000256" key="1">
    <source>
        <dbReference type="ARBA" id="ARBA00005485"/>
    </source>
</evidence>
<dbReference type="AlphaFoldDB" id="A0A9D4V1D5"/>
<accession>A0A9D4V1D5</accession>
<gene>
    <name evidence="4" type="ORF">GOP47_0007780</name>
</gene>
<dbReference type="Proteomes" id="UP000886520">
    <property type="component" value="Chromosome 7"/>
</dbReference>
<evidence type="ECO:0000313" key="4">
    <source>
        <dbReference type="EMBL" id="KAI5077956.1"/>
    </source>
</evidence>
<feature type="coiled-coil region" evidence="2">
    <location>
        <begin position="391"/>
        <end position="457"/>
    </location>
</feature>
<dbReference type="InterPro" id="IPR008545">
    <property type="entry name" value="Web"/>
</dbReference>
<feature type="coiled-coil region" evidence="2">
    <location>
        <begin position="24"/>
        <end position="58"/>
    </location>
</feature>
<keyword evidence="5" id="KW-1185">Reference proteome</keyword>